<keyword evidence="12" id="KW-1185">Reference proteome</keyword>
<dbReference type="FunFam" id="2.130.10.10:FF:000545">
    <property type="entry name" value="Xyloglucanase Xgh74A"/>
    <property type="match status" value="1"/>
</dbReference>
<evidence type="ECO:0000256" key="6">
    <source>
        <dbReference type="ARBA" id="ARBA00023326"/>
    </source>
</evidence>
<dbReference type="PANTHER" id="PTHR43739:SF2">
    <property type="entry name" value="OLIGOXYLOGLUCAN-REDUCING END-SPECIFIC XYLOGLUCANASE-RELATED"/>
    <property type="match status" value="1"/>
</dbReference>
<evidence type="ECO:0000256" key="3">
    <source>
        <dbReference type="ARBA" id="ARBA00023001"/>
    </source>
</evidence>
<feature type="signal peptide" evidence="9">
    <location>
        <begin position="1"/>
        <end position="34"/>
    </location>
</feature>
<dbReference type="EMBL" id="AP023359">
    <property type="protein sequence ID" value="BCJ63621.1"/>
    <property type="molecule type" value="Genomic_DNA"/>
</dbReference>
<dbReference type="InterPro" id="IPR001919">
    <property type="entry name" value="CBD2"/>
</dbReference>
<evidence type="ECO:0000256" key="4">
    <source>
        <dbReference type="ARBA" id="ARBA00023277"/>
    </source>
</evidence>
<dbReference type="Gene3D" id="2.130.10.10">
    <property type="entry name" value="YVTN repeat-like/Quinoprotein amine dehydrogenase"/>
    <property type="match status" value="2"/>
</dbReference>
<feature type="region of interest" description="Disordered" evidence="8">
    <location>
        <begin position="761"/>
        <end position="812"/>
    </location>
</feature>
<dbReference type="Pfam" id="PF00553">
    <property type="entry name" value="CBM_2"/>
    <property type="match status" value="1"/>
</dbReference>
<accession>A0A810MRD1</accession>
<feature type="domain" description="CBM2" evidence="10">
    <location>
        <begin position="806"/>
        <end position="911"/>
    </location>
</feature>
<dbReference type="InterPro" id="IPR008965">
    <property type="entry name" value="CBM2/CBM3_carb-bd_dom_sf"/>
</dbReference>
<dbReference type="GO" id="GO:0030247">
    <property type="term" value="F:polysaccharide binding"/>
    <property type="evidence" value="ECO:0007669"/>
    <property type="project" value="UniProtKB-UniRule"/>
</dbReference>
<evidence type="ECO:0000256" key="9">
    <source>
        <dbReference type="SAM" id="SignalP"/>
    </source>
</evidence>
<keyword evidence="3" id="KW-0136">Cellulose degradation</keyword>
<dbReference type="InterPro" id="IPR015943">
    <property type="entry name" value="WD40/YVTN_repeat-like_dom_sf"/>
</dbReference>
<dbReference type="SUPFAM" id="SSF110296">
    <property type="entry name" value="Oligoxyloglucan reducing end-specific cellobiohydrolase"/>
    <property type="match status" value="2"/>
</dbReference>
<dbReference type="CDD" id="cd15482">
    <property type="entry name" value="Sialidase_non-viral"/>
    <property type="match status" value="2"/>
</dbReference>
<proteinExistence type="inferred from homology"/>
<dbReference type="PROSITE" id="PS51173">
    <property type="entry name" value="CBM2"/>
    <property type="match status" value="1"/>
</dbReference>
<dbReference type="KEGG" id="pry:Prubr_06420"/>
<dbReference type="SUPFAM" id="SSF49384">
    <property type="entry name" value="Carbohydrate-binding domain"/>
    <property type="match status" value="1"/>
</dbReference>
<keyword evidence="6" id="KW-0624">Polysaccharide degradation</keyword>
<keyword evidence="4" id="KW-0119">Carbohydrate metabolism</keyword>
<name>A0A810MRD1_9ACTN</name>
<dbReference type="AlphaFoldDB" id="A0A810MRD1"/>
<dbReference type="InterPro" id="IPR012291">
    <property type="entry name" value="CBM2_carb-bd_dom_sf"/>
</dbReference>
<keyword evidence="1 9" id="KW-0732">Signal</keyword>
<organism evidence="11 12">
    <name type="scientific">Polymorphospora rubra</name>
    <dbReference type="NCBI Taxonomy" id="338584"/>
    <lineage>
        <taxon>Bacteria</taxon>
        <taxon>Bacillati</taxon>
        <taxon>Actinomycetota</taxon>
        <taxon>Actinomycetes</taxon>
        <taxon>Micromonosporales</taxon>
        <taxon>Micromonosporaceae</taxon>
        <taxon>Polymorphospora</taxon>
    </lineage>
</organism>
<feature type="chain" id="PRO_5032507749" evidence="9">
    <location>
        <begin position="35"/>
        <end position="911"/>
    </location>
</feature>
<dbReference type="InterPro" id="IPR018366">
    <property type="entry name" value="CBM2_CS"/>
</dbReference>
<evidence type="ECO:0000256" key="1">
    <source>
        <dbReference type="ARBA" id="ARBA00022729"/>
    </source>
</evidence>
<sequence length="911" mass="96053">MRRSLAGVLAAVLAAGTVAVTAHVVVSTASPALAAASEPYSWKNVRIDGGGYVPGIVFNPTERNLIYARTDIGGAYRWDQAGQSWTPLLDHIGWDRWGWNGIVSLATDPVQTNRVYVAAGMYTNSWDPNNGAILRSTDKGATWQATELPFKLGGNMPGRGMGERLAIDPNRNSILYLGAPNGNGLWRSTDHGATWAKVASFPNPGNYAQDPNDPNGYLDHRPGVVWVTFDKRTGTAGNTTQSIYVGVADKENTVYRSTDGGTTWSRLAGQPTGFLAHKGVLDTVGGYLYIATSDNGGPYEGGKGDVWKYATATGTWTQISPVPSSSTDLYYGYSGLTIDRQNPNTLMVATQISWWPDAIIFRSTDGGATWTRAWDFTSYPNRSKRYTMDISSVPWLSWGANPSPPEETPKLGWMNDSVEIDPHDSNRFMYGTGATIYGSTDLTKWDTGGQITIRPMVKGLEETNVLDLISPPAGSAPLVSALGDLGGFRHTNLDAVPPMLFTQPGFTSGTSLDYAETNPGVMVRAGNFNDADRPNDSHVAFSTDGGANWFQGSEPGGINEGGTVAAAADGSRFVWAPKGVGVHYSVGFGNSWTQSTGLPTGSTVESDRVNPNKFYGFDAGRFYVSTNGGASFTATAASGLPSTGNVKFKAVAGREGDIWLAGETGLYRSTNSGASFTRLSNVADAVNVGFGRAAPGQTYPAVFTVGTVDGVTGVYRSDNTGAAWVRINDDKHQYGNAGEALTGDPRVYGRVYLGTNGRGILVADRLGGPTSPPPTTPPPTTPPPTTPPPTTPPPTTPPPTTPPPTTPPPGGACAATYQVTNSWPGGFQGEVTVRNTGTSPLTGWVVGWTFPNGQSISQLWSASHTQTGSAVTVRNVAWNGNLAVGASTTFGFTASWTGANGVPSPVTCARG</sequence>
<evidence type="ECO:0000256" key="5">
    <source>
        <dbReference type="ARBA" id="ARBA00023295"/>
    </source>
</evidence>
<dbReference type="PROSITE" id="PS00561">
    <property type="entry name" value="CBM2_A"/>
    <property type="match status" value="1"/>
</dbReference>
<protein>
    <submittedName>
        <fullName evidence="11">Xyloglucanase</fullName>
    </submittedName>
</protein>
<evidence type="ECO:0000256" key="7">
    <source>
        <dbReference type="ARBA" id="ARBA00037986"/>
    </source>
</evidence>
<dbReference type="InterPro" id="IPR052025">
    <property type="entry name" value="Xyloglucanase_GH74"/>
</dbReference>
<comment type="similarity">
    <text evidence="7">Belongs to the glycosyl hydrolase 74 family.</text>
</comment>
<keyword evidence="5" id="KW-0326">Glycosidase</keyword>
<dbReference type="GO" id="GO:0010411">
    <property type="term" value="P:xyloglucan metabolic process"/>
    <property type="evidence" value="ECO:0007669"/>
    <property type="project" value="TreeGrafter"/>
</dbReference>
<evidence type="ECO:0000259" key="10">
    <source>
        <dbReference type="PROSITE" id="PS51173"/>
    </source>
</evidence>
<dbReference type="Proteomes" id="UP000680866">
    <property type="component" value="Chromosome"/>
</dbReference>
<evidence type="ECO:0000256" key="8">
    <source>
        <dbReference type="SAM" id="MobiDB-lite"/>
    </source>
</evidence>
<keyword evidence="2" id="KW-0378">Hydrolase</keyword>
<dbReference type="GO" id="GO:0030245">
    <property type="term" value="P:cellulose catabolic process"/>
    <property type="evidence" value="ECO:0007669"/>
    <property type="project" value="UniProtKB-KW"/>
</dbReference>
<evidence type="ECO:0000256" key="2">
    <source>
        <dbReference type="ARBA" id="ARBA00022801"/>
    </source>
</evidence>
<gene>
    <name evidence="11" type="ORF">Prubr_06420</name>
</gene>
<evidence type="ECO:0000313" key="11">
    <source>
        <dbReference type="EMBL" id="BCJ63621.1"/>
    </source>
</evidence>
<dbReference type="Gene3D" id="2.60.40.290">
    <property type="match status" value="1"/>
</dbReference>
<feature type="compositionally biased region" description="Pro residues" evidence="8">
    <location>
        <begin position="770"/>
        <end position="810"/>
    </location>
</feature>
<evidence type="ECO:0000313" key="12">
    <source>
        <dbReference type="Proteomes" id="UP000680866"/>
    </source>
</evidence>
<dbReference type="PANTHER" id="PTHR43739">
    <property type="entry name" value="XYLOGLUCANASE (EUROFUNG)"/>
    <property type="match status" value="1"/>
</dbReference>
<dbReference type="FunFam" id="2.130.10.10:FF:000534">
    <property type="entry name" value="Xyloglucanase Xgh74A"/>
    <property type="match status" value="1"/>
</dbReference>
<dbReference type="GO" id="GO:0004553">
    <property type="term" value="F:hydrolase activity, hydrolyzing O-glycosyl compounds"/>
    <property type="evidence" value="ECO:0007669"/>
    <property type="project" value="InterPro"/>
</dbReference>
<dbReference type="SMART" id="SM00637">
    <property type="entry name" value="CBD_II"/>
    <property type="match status" value="1"/>
</dbReference>
<dbReference type="RefSeq" id="WP_212821447.1">
    <property type="nucleotide sequence ID" value="NZ_AP023359.1"/>
</dbReference>
<reference evidence="11" key="1">
    <citation type="submission" date="2020-08" db="EMBL/GenBank/DDBJ databases">
        <title>Whole genome shotgun sequence of Polymorphospora rubra NBRC 101157.</title>
        <authorList>
            <person name="Komaki H."/>
            <person name="Tamura T."/>
        </authorList>
    </citation>
    <scope>NUCLEOTIDE SEQUENCE</scope>
    <source>
        <strain evidence="11">NBRC 101157</strain>
    </source>
</reference>